<evidence type="ECO:0000313" key="3">
    <source>
        <dbReference type="EMBL" id="EKM56265.1"/>
    </source>
</evidence>
<reference evidence="3 4" key="1">
    <citation type="journal article" date="2012" name="BMC Genomics">
        <title>Comparative genomics of the white-rot fungi, Phanerochaete carnosa and P. chrysosporium, to elucidate the genetic basis of the distinct wood types they colonize.</title>
        <authorList>
            <person name="Suzuki H."/>
            <person name="MacDonald J."/>
            <person name="Syed K."/>
            <person name="Salamov A."/>
            <person name="Hori C."/>
            <person name="Aerts A."/>
            <person name="Henrissat B."/>
            <person name="Wiebenga A."/>
            <person name="vanKuyk P.A."/>
            <person name="Barry K."/>
            <person name="Lindquist E."/>
            <person name="LaButti K."/>
            <person name="Lapidus A."/>
            <person name="Lucas S."/>
            <person name="Coutinho P."/>
            <person name="Gong Y."/>
            <person name="Samejima M."/>
            <person name="Mahadevan R."/>
            <person name="Abou-Zaid M."/>
            <person name="de Vries R.P."/>
            <person name="Igarashi K."/>
            <person name="Yadav J.S."/>
            <person name="Grigoriev I.V."/>
            <person name="Master E.R."/>
        </authorList>
    </citation>
    <scope>NUCLEOTIDE SEQUENCE [LARGE SCALE GENOMIC DNA]</scope>
    <source>
        <strain evidence="3 4">HHB-10118-sp</strain>
    </source>
</reference>
<dbReference type="HOGENOM" id="CLU_212411_0_0_1"/>
<accession>K5WAN0</accession>
<dbReference type="KEGG" id="pco:PHACADRAFT_253302"/>
<dbReference type="Proteomes" id="UP000008370">
    <property type="component" value="Unassembled WGS sequence"/>
</dbReference>
<evidence type="ECO:0000256" key="1">
    <source>
        <dbReference type="SAM" id="Phobius"/>
    </source>
</evidence>
<dbReference type="InParanoid" id="K5WAN0"/>
<proteinExistence type="predicted"/>
<dbReference type="GeneID" id="18915735"/>
<evidence type="ECO:0000313" key="4">
    <source>
        <dbReference type="Proteomes" id="UP000008370"/>
    </source>
</evidence>
<dbReference type="AlphaFoldDB" id="K5WAN0"/>
<sequence length="53" mass="6026">MVYEFAVTLDQEIAVVWKRKFTATSLLLLSIRWLMVLAPILGCLNAIGQAWCE</sequence>
<keyword evidence="1" id="KW-1133">Transmembrane helix</keyword>
<dbReference type="InterPro" id="IPR045340">
    <property type="entry name" value="DUF6533"/>
</dbReference>
<keyword evidence="4" id="KW-1185">Reference proteome</keyword>
<dbReference type="EMBL" id="JH930471">
    <property type="protein sequence ID" value="EKM56265.1"/>
    <property type="molecule type" value="Genomic_DNA"/>
</dbReference>
<dbReference type="Pfam" id="PF20151">
    <property type="entry name" value="DUF6533"/>
    <property type="match status" value="1"/>
</dbReference>
<organism evidence="3 4">
    <name type="scientific">Phanerochaete carnosa (strain HHB-10118-sp)</name>
    <name type="common">White-rot fungus</name>
    <name type="synonym">Peniophora carnosa</name>
    <dbReference type="NCBI Taxonomy" id="650164"/>
    <lineage>
        <taxon>Eukaryota</taxon>
        <taxon>Fungi</taxon>
        <taxon>Dikarya</taxon>
        <taxon>Basidiomycota</taxon>
        <taxon>Agaricomycotina</taxon>
        <taxon>Agaricomycetes</taxon>
        <taxon>Polyporales</taxon>
        <taxon>Phanerochaetaceae</taxon>
        <taxon>Phanerochaete</taxon>
    </lineage>
</organism>
<keyword evidence="1" id="KW-0472">Membrane</keyword>
<dbReference type="OrthoDB" id="2745134at2759"/>
<feature type="domain" description="DUF6533" evidence="2">
    <location>
        <begin position="1"/>
        <end position="37"/>
    </location>
</feature>
<gene>
    <name evidence="3" type="ORF">PHACADRAFT_253302</name>
</gene>
<feature type="transmembrane region" description="Helical" evidence="1">
    <location>
        <begin position="26"/>
        <end position="47"/>
    </location>
</feature>
<dbReference type="RefSeq" id="XP_007394120.1">
    <property type="nucleotide sequence ID" value="XM_007394058.1"/>
</dbReference>
<keyword evidence="1" id="KW-0812">Transmembrane</keyword>
<name>K5WAN0_PHACS</name>
<protein>
    <recommendedName>
        <fullName evidence="2">DUF6533 domain-containing protein</fullName>
    </recommendedName>
</protein>
<evidence type="ECO:0000259" key="2">
    <source>
        <dbReference type="Pfam" id="PF20151"/>
    </source>
</evidence>